<reference evidence="2" key="1">
    <citation type="submission" date="2017-09" db="EMBL/GenBank/DDBJ databases">
        <title>Polyketide synthases of a Diaporthe helianthi virulent isolate.</title>
        <authorList>
            <person name="Baroncelli R."/>
        </authorList>
    </citation>
    <scope>NUCLEOTIDE SEQUENCE [LARGE SCALE GENOMIC DNA]</scope>
    <source>
        <strain evidence="2">7/96</strain>
    </source>
</reference>
<evidence type="ECO:0000256" key="1">
    <source>
        <dbReference type="SAM" id="MobiDB-lite"/>
    </source>
</evidence>
<feature type="region of interest" description="Disordered" evidence="1">
    <location>
        <begin position="273"/>
        <end position="331"/>
    </location>
</feature>
<dbReference type="Proteomes" id="UP000094444">
    <property type="component" value="Unassembled WGS sequence"/>
</dbReference>
<evidence type="ECO:0000313" key="2">
    <source>
        <dbReference type="EMBL" id="POS73373.1"/>
    </source>
</evidence>
<accession>A0A2P5HSY2</accession>
<keyword evidence="3" id="KW-1185">Reference proteome</keyword>
<gene>
    <name evidence="2" type="ORF">DHEL01_v208223</name>
</gene>
<name>A0A2P5HSY2_DIAHE</name>
<dbReference type="EMBL" id="MAVT02000810">
    <property type="protein sequence ID" value="POS73373.1"/>
    <property type="molecule type" value="Genomic_DNA"/>
</dbReference>
<evidence type="ECO:0000313" key="3">
    <source>
        <dbReference type="Proteomes" id="UP000094444"/>
    </source>
</evidence>
<feature type="compositionally biased region" description="Gly residues" evidence="1">
    <location>
        <begin position="290"/>
        <end position="307"/>
    </location>
</feature>
<dbReference type="AlphaFoldDB" id="A0A2P5HSY2"/>
<protein>
    <submittedName>
        <fullName evidence="2">Uncharacterized protein</fullName>
    </submittedName>
</protein>
<dbReference type="InParanoid" id="A0A2P5HSY2"/>
<comment type="caution">
    <text evidence="2">The sequence shown here is derived from an EMBL/GenBank/DDBJ whole genome shotgun (WGS) entry which is preliminary data.</text>
</comment>
<sequence length="331" mass="36893">MSSPEYFPSYDSPEPDEPHAQWKWNHFEVRTLVCLIIKGEHRASKDPMNLTDKLNHALNPASTGGQADYSRDVPHAEVQAMMKRILSKKWHAVDLSSRDYSGTLVTRTKVNAFMRNLDFKGSKNEWVMGRKKDMQFETQKRLERYMVRKEGGRPSPRSREERDRRRMLLREPRARRLLHGWGIGASFWEDEPKAGDRPVNRDDHRDSCPVGHFYKTANAPFLPTGLTPAGANTFGSTPNASNSVAMWAGGFASTAATPLHGVVAHPFMPDMPDMPGPNSTQQAQALDYGGNEGYGGDGGYGGYGGFGDPRNPEQQPHKWAGGEQNGTHGTK</sequence>
<organism evidence="2 3">
    <name type="scientific">Diaporthe helianthi</name>
    <dbReference type="NCBI Taxonomy" id="158607"/>
    <lineage>
        <taxon>Eukaryota</taxon>
        <taxon>Fungi</taxon>
        <taxon>Dikarya</taxon>
        <taxon>Ascomycota</taxon>
        <taxon>Pezizomycotina</taxon>
        <taxon>Sordariomycetes</taxon>
        <taxon>Sordariomycetidae</taxon>
        <taxon>Diaporthales</taxon>
        <taxon>Diaporthaceae</taxon>
        <taxon>Diaporthe</taxon>
    </lineage>
</organism>
<proteinExistence type="predicted"/>
<dbReference type="OrthoDB" id="3438628at2759"/>